<dbReference type="Proteomes" id="UP001230649">
    <property type="component" value="Unassembled WGS sequence"/>
</dbReference>
<sequence length="619" mass="67316">MATSASPAKLHGYEFYKSIGSPQYVIAPMVDQSELVSLSRTSFRIATPEPMFPSSGLAGIIATTDTAITLSSEPQTQDPSTSKGKHPIGGAHLCYTPMIHAKMFAQDADSVKQAFTYEQFDFANGEEGSSEPLARLDVSDRPLFVQFCANEPEWLLKAAKRVEKHCDAVDINFGCPQGIAKRGKYGSFLQDEWDLIYQLINTLHTNLSIPVTAKFRIFPDVKKTIAYAQMMERAGASIITCHGRTREMKGQITGLADWEQIKAVKEAVKIPVFANGNILYRENVDQCLEKTGVDGIMTAEGNLSNPSLFVPEDSPVTYPPIHVLAHHYLDIVEKLKTRTAGSAIKAHLFRVLKPGLEKHVDIRNKLGEMYMKEGTGVSGYRALIDELKEKLEQDERENPINTLPVPADAVSGLKSLPSWASQPYVRPLPARTVFAASADARGQGAMNDLATGGTGEERVAGLDGTPTNLQVFTLTPCVQKECANTAGNKCDRNACLIHCRALGGVNESQSLPAAEQMTIDQAIALAQSGQLVGKGCEAHEAKDLARRERKAGKRKAKSQWKAEKQDNSIELSAVSKEKKRKQREGSPVITIDVSGPQLSSPSLTGPGDKKVKLDGVVSL</sequence>
<accession>A0ACC2W8P0</accession>
<dbReference type="EMBL" id="JASBWS010000037">
    <property type="protein sequence ID" value="KAJ9107216.1"/>
    <property type="molecule type" value="Genomic_DNA"/>
</dbReference>
<evidence type="ECO:0000313" key="2">
    <source>
        <dbReference type="Proteomes" id="UP001230649"/>
    </source>
</evidence>
<organism evidence="1 2">
    <name type="scientific">Naganishia adeliensis</name>
    <dbReference type="NCBI Taxonomy" id="92952"/>
    <lineage>
        <taxon>Eukaryota</taxon>
        <taxon>Fungi</taxon>
        <taxon>Dikarya</taxon>
        <taxon>Basidiomycota</taxon>
        <taxon>Agaricomycotina</taxon>
        <taxon>Tremellomycetes</taxon>
        <taxon>Filobasidiales</taxon>
        <taxon>Filobasidiaceae</taxon>
        <taxon>Naganishia</taxon>
    </lineage>
</organism>
<protein>
    <submittedName>
        <fullName evidence="1">Uncharacterized protein</fullName>
    </submittedName>
</protein>
<keyword evidence="2" id="KW-1185">Reference proteome</keyword>
<comment type="caution">
    <text evidence="1">The sequence shown here is derived from an EMBL/GenBank/DDBJ whole genome shotgun (WGS) entry which is preliminary data.</text>
</comment>
<gene>
    <name evidence="1" type="ORF">QFC20_003751</name>
</gene>
<evidence type="ECO:0000313" key="1">
    <source>
        <dbReference type="EMBL" id="KAJ9107216.1"/>
    </source>
</evidence>
<reference evidence="1" key="1">
    <citation type="submission" date="2023-04" db="EMBL/GenBank/DDBJ databases">
        <title>Draft Genome sequencing of Naganishia species isolated from polar environments using Oxford Nanopore Technology.</title>
        <authorList>
            <person name="Leo P."/>
            <person name="Venkateswaran K."/>
        </authorList>
    </citation>
    <scope>NUCLEOTIDE SEQUENCE</scope>
    <source>
        <strain evidence="1">MNA-CCFEE 5262</strain>
    </source>
</reference>
<proteinExistence type="predicted"/>
<name>A0ACC2W8P0_9TREE</name>